<evidence type="ECO:0000256" key="1">
    <source>
        <dbReference type="ARBA" id="ARBA00004123"/>
    </source>
</evidence>
<evidence type="ECO:0000313" key="10">
    <source>
        <dbReference type="EMBL" id="EKM55934.1"/>
    </source>
</evidence>
<dbReference type="PANTHER" id="PTHR13288">
    <property type="entry name" value="SPLICING FACTOR 45 SPF45"/>
    <property type="match status" value="1"/>
</dbReference>
<keyword evidence="2" id="KW-0507">mRNA processing</keyword>
<feature type="region of interest" description="Disordered" evidence="7">
    <location>
        <begin position="404"/>
        <end position="508"/>
    </location>
</feature>
<organism evidence="10 11">
    <name type="scientific">Phanerochaete carnosa (strain HHB-10118-sp)</name>
    <name type="common">White-rot fungus</name>
    <name type="synonym">Peniophora carnosa</name>
    <dbReference type="NCBI Taxonomy" id="650164"/>
    <lineage>
        <taxon>Eukaryota</taxon>
        <taxon>Fungi</taxon>
        <taxon>Dikarya</taxon>
        <taxon>Basidiomycota</taxon>
        <taxon>Agaricomycotina</taxon>
        <taxon>Agaricomycetes</taxon>
        <taxon>Polyporales</taxon>
        <taxon>Phanerochaetaceae</taxon>
        <taxon>Phanerochaete</taxon>
    </lineage>
</organism>
<evidence type="ECO:0000313" key="11">
    <source>
        <dbReference type="Proteomes" id="UP000008370"/>
    </source>
</evidence>
<evidence type="ECO:0000256" key="3">
    <source>
        <dbReference type="ARBA" id="ARBA00022884"/>
    </source>
</evidence>
<dbReference type="Proteomes" id="UP000008370">
    <property type="component" value="Unassembled WGS sequence"/>
</dbReference>
<dbReference type="GO" id="GO:0003723">
    <property type="term" value="F:RNA binding"/>
    <property type="evidence" value="ECO:0007669"/>
    <property type="project" value="UniProtKB-UniRule"/>
</dbReference>
<dbReference type="HOGENOM" id="CLU_025002_0_0_1"/>
<dbReference type="EMBL" id="JH930472">
    <property type="protein sequence ID" value="EKM55934.1"/>
    <property type="molecule type" value="Genomic_DNA"/>
</dbReference>
<gene>
    <name evidence="10" type="ORF">PHACADRAFT_144873</name>
</gene>
<evidence type="ECO:0000259" key="9">
    <source>
        <dbReference type="PROSITE" id="PS50174"/>
    </source>
</evidence>
<dbReference type="PROSITE" id="PS50102">
    <property type="entry name" value="RRM"/>
    <property type="match status" value="1"/>
</dbReference>
<dbReference type="InterPro" id="IPR035979">
    <property type="entry name" value="RBD_domain_sf"/>
</dbReference>
<dbReference type="InterPro" id="IPR040052">
    <property type="entry name" value="RBM17"/>
</dbReference>
<dbReference type="CDD" id="cd12374">
    <property type="entry name" value="RRM_UHM_SPF45_PUF60"/>
    <property type="match status" value="1"/>
</dbReference>
<protein>
    <recommendedName>
        <fullName evidence="12">G-patch domain-containing protein</fullName>
    </recommendedName>
</protein>
<feature type="compositionally biased region" description="Low complexity" evidence="7">
    <location>
        <begin position="12"/>
        <end position="60"/>
    </location>
</feature>
<comment type="subcellular location">
    <subcellularLocation>
        <location evidence="1">Nucleus</location>
    </subcellularLocation>
</comment>
<dbReference type="OrthoDB" id="5411533at2759"/>
<evidence type="ECO:0008006" key="12">
    <source>
        <dbReference type="Google" id="ProtNLM"/>
    </source>
</evidence>
<name>K5WAE1_PHACS</name>
<feature type="region of interest" description="Disordered" evidence="7">
    <location>
        <begin position="178"/>
        <end position="203"/>
    </location>
</feature>
<feature type="region of interest" description="Disordered" evidence="7">
    <location>
        <begin position="246"/>
        <end position="318"/>
    </location>
</feature>
<dbReference type="InParanoid" id="K5WAE1"/>
<dbReference type="GO" id="GO:0071011">
    <property type="term" value="C:precatalytic spliceosome"/>
    <property type="evidence" value="ECO:0007669"/>
    <property type="project" value="TreeGrafter"/>
</dbReference>
<dbReference type="KEGG" id="pco:PHACADRAFT_144873"/>
<dbReference type="STRING" id="650164.K5WAE1"/>
<accession>K5WAE1</accession>
<feature type="compositionally biased region" description="Polar residues" evidence="7">
    <location>
        <begin position="255"/>
        <end position="265"/>
    </location>
</feature>
<feature type="domain" description="G-patch" evidence="9">
    <location>
        <begin position="503"/>
        <end position="549"/>
    </location>
</feature>
<feature type="compositionally biased region" description="Basic residues" evidence="7">
    <location>
        <begin position="185"/>
        <end position="200"/>
    </location>
</feature>
<feature type="compositionally biased region" description="Polar residues" evidence="7">
    <location>
        <begin position="483"/>
        <end position="496"/>
    </location>
</feature>
<dbReference type="RefSeq" id="XP_007396241.1">
    <property type="nucleotide sequence ID" value="XM_007396179.1"/>
</dbReference>
<feature type="region of interest" description="Disordered" evidence="7">
    <location>
        <begin position="1"/>
        <end position="60"/>
    </location>
</feature>
<dbReference type="InterPro" id="IPR012677">
    <property type="entry name" value="Nucleotide-bd_a/b_plait_sf"/>
</dbReference>
<feature type="compositionally biased region" description="Polar residues" evidence="7">
    <location>
        <begin position="343"/>
        <end position="353"/>
    </location>
</feature>
<feature type="domain" description="RRM" evidence="8">
    <location>
        <begin position="581"/>
        <end position="668"/>
    </location>
</feature>
<keyword evidence="11" id="KW-1185">Reference proteome</keyword>
<dbReference type="AlphaFoldDB" id="K5WAE1"/>
<proteinExistence type="predicted"/>
<feature type="compositionally biased region" description="Gly residues" evidence="7">
    <location>
        <begin position="1"/>
        <end position="10"/>
    </location>
</feature>
<dbReference type="GO" id="GO:0045292">
    <property type="term" value="P:mRNA cis splicing, via spliceosome"/>
    <property type="evidence" value="ECO:0007669"/>
    <property type="project" value="InterPro"/>
</dbReference>
<dbReference type="InterPro" id="IPR000467">
    <property type="entry name" value="G_patch_dom"/>
</dbReference>
<dbReference type="InterPro" id="IPR003954">
    <property type="entry name" value="RRM_euk-type"/>
</dbReference>
<evidence type="ECO:0000256" key="4">
    <source>
        <dbReference type="ARBA" id="ARBA00023187"/>
    </source>
</evidence>
<evidence type="ECO:0000256" key="6">
    <source>
        <dbReference type="PROSITE-ProRule" id="PRU00176"/>
    </source>
</evidence>
<evidence type="ECO:0000256" key="5">
    <source>
        <dbReference type="ARBA" id="ARBA00023242"/>
    </source>
</evidence>
<feature type="region of interest" description="Disordered" evidence="7">
    <location>
        <begin position="342"/>
        <end position="382"/>
    </location>
</feature>
<reference evidence="10 11" key="1">
    <citation type="journal article" date="2012" name="BMC Genomics">
        <title>Comparative genomics of the white-rot fungi, Phanerochaete carnosa and P. chrysosporium, to elucidate the genetic basis of the distinct wood types they colonize.</title>
        <authorList>
            <person name="Suzuki H."/>
            <person name="MacDonald J."/>
            <person name="Syed K."/>
            <person name="Salamov A."/>
            <person name="Hori C."/>
            <person name="Aerts A."/>
            <person name="Henrissat B."/>
            <person name="Wiebenga A."/>
            <person name="vanKuyk P.A."/>
            <person name="Barry K."/>
            <person name="Lindquist E."/>
            <person name="LaButti K."/>
            <person name="Lapidus A."/>
            <person name="Lucas S."/>
            <person name="Coutinho P."/>
            <person name="Gong Y."/>
            <person name="Samejima M."/>
            <person name="Mahadevan R."/>
            <person name="Abou-Zaid M."/>
            <person name="de Vries R.P."/>
            <person name="Igarashi K."/>
            <person name="Yadav J.S."/>
            <person name="Grigoriev I.V."/>
            <person name="Master E.R."/>
        </authorList>
    </citation>
    <scope>NUCLEOTIDE SEQUENCE [LARGE SCALE GENOMIC DNA]</scope>
    <source>
        <strain evidence="10 11">HHB-10118-sp</strain>
    </source>
</reference>
<keyword evidence="3 6" id="KW-0694">RNA-binding</keyword>
<dbReference type="SMART" id="SM00361">
    <property type="entry name" value="RRM_1"/>
    <property type="match status" value="1"/>
</dbReference>
<evidence type="ECO:0000256" key="2">
    <source>
        <dbReference type="ARBA" id="ARBA00022664"/>
    </source>
</evidence>
<dbReference type="SMART" id="SM00443">
    <property type="entry name" value="G_patch"/>
    <property type="match status" value="1"/>
</dbReference>
<dbReference type="Gene3D" id="3.30.70.330">
    <property type="match status" value="1"/>
</dbReference>
<evidence type="ECO:0000256" key="7">
    <source>
        <dbReference type="SAM" id="MobiDB-lite"/>
    </source>
</evidence>
<keyword evidence="5" id="KW-0539">Nucleus</keyword>
<dbReference type="Pfam" id="PF01585">
    <property type="entry name" value="G-patch"/>
    <property type="match status" value="1"/>
</dbReference>
<dbReference type="FunFam" id="3.30.70.330:FF:000382">
    <property type="entry name" value="G-patch domain-containing protein"/>
    <property type="match status" value="1"/>
</dbReference>
<dbReference type="SUPFAM" id="SSF54928">
    <property type="entry name" value="RNA-binding domain, RBD"/>
    <property type="match status" value="1"/>
</dbReference>
<evidence type="ECO:0000259" key="8">
    <source>
        <dbReference type="PROSITE" id="PS50102"/>
    </source>
</evidence>
<sequence length="680" mass="72042">MSGRAGGLYGGIQFSSSKPFISSSVSQVSSPPIQPVTAPATAEQPTTAAPPSAPAVAAAATASNATNDLGASVKASAGWSASLAFAPIRRNPAQKAKPAAPRLPAGAAVAATITTAVPTMSTSTISSTAVVFAPPSLVEAAPAPGSVAQETAGILPQTQGWGKKVKPPSMVLDEDVNGFKATQRGGKKSGGGKKHKKNKHVPALLTWDPNEMYDPMRPSDYNEYKIWKRKDAEERRIRIIEERRRMEDRKRHRSSSYSEDSQASGSEDERPRKAGGLSVSHPHGAVLMSLPGRYDDDSTQDNGREEDDFDRPRGLDVAPSRVVPIDVNLTGDEAYQRRLAMSRSVQPATSPVPSFTAAGVPSVSSDVGLPASSDRDDEMPDALPTRALVDETGEEVYLRRLAMSQLQPVPRAAAKTPEPDSPALAYNPFEPSASVPPPSAAGLPLSGNALSEEKVRSSKEAAAAIAAKLRALKPPESDMAGSGASTPTADVEQSTDAPKRPDPAGFAARFMAKWGHKEGQGLGADGSGIVHALSMEQVQTGKGKGEKGKGPSVASKMGKIVNKNEDAKAREDRERFGEPSRVVVLTNMVGPDDADDEDLREEIGDECSKNGTVERVIVHLVNPPPPTEDLAVRIFVLFAGPVGAWKTVRELDGRYFGGRTVRARYFSENLFQQYALDVPL</sequence>
<dbReference type="PROSITE" id="PS50174">
    <property type="entry name" value="G_PATCH"/>
    <property type="match status" value="1"/>
</dbReference>
<keyword evidence="4" id="KW-0508">mRNA splicing</keyword>
<dbReference type="GeneID" id="18908643"/>
<dbReference type="PANTHER" id="PTHR13288:SF8">
    <property type="entry name" value="SPLICING FACTOR 45"/>
    <property type="match status" value="1"/>
</dbReference>
<dbReference type="InterPro" id="IPR000504">
    <property type="entry name" value="RRM_dom"/>
</dbReference>